<accession>A0AC34RCX0</accession>
<dbReference type="Proteomes" id="UP000887576">
    <property type="component" value="Unplaced"/>
</dbReference>
<name>A0AC34RCX0_9BILA</name>
<sequence length="430" mass="49376">MFTTKIIDKNKSTMQNIYVVKEQDHLLLAQRVPTAYEEQVVQKLRKMIEEGIFVRTTKATCASPIVPVKITNGEIRICIDYTSLNRKIEDEVYPLPLVEDLFNKLDGMSIFSILDLEGAYHQVKLSLESQEILAVNSPMGLLKPTRLMMGPKTAPALFQKAMDNILAGIPYILIYLDDSFIATKDLATHKRILEQVLQRLDAAGAKVQLKKCHLFKTEVKYLGFVVSKEGRRPDPAKVDAITRMAAPKNVSELRTFLGMINYFSSLMDMRFRAPLNKLLKKNVKWVWSNECEEALEKPKKCYHLNMTGYAAGRLERIGWPTKVNEPFNLYSKNKDKLTLDQGIILYDDRVVVPTSFREKVLKELHKSHPGSSRMRMKARLSVYRPKIDSDITKFVENCVECQENQKMPVKTCLEPWPRDTLKKTQENGEE</sequence>
<organism evidence="1 2">
    <name type="scientific">Panagrolaimus sp. JU765</name>
    <dbReference type="NCBI Taxonomy" id="591449"/>
    <lineage>
        <taxon>Eukaryota</taxon>
        <taxon>Metazoa</taxon>
        <taxon>Ecdysozoa</taxon>
        <taxon>Nematoda</taxon>
        <taxon>Chromadorea</taxon>
        <taxon>Rhabditida</taxon>
        <taxon>Tylenchina</taxon>
        <taxon>Panagrolaimomorpha</taxon>
        <taxon>Panagrolaimoidea</taxon>
        <taxon>Panagrolaimidae</taxon>
        <taxon>Panagrolaimus</taxon>
    </lineage>
</organism>
<reference evidence="2" key="1">
    <citation type="submission" date="2022-11" db="UniProtKB">
        <authorList>
            <consortium name="WormBaseParasite"/>
        </authorList>
    </citation>
    <scope>IDENTIFICATION</scope>
</reference>
<evidence type="ECO:0000313" key="1">
    <source>
        <dbReference type="Proteomes" id="UP000887576"/>
    </source>
</evidence>
<dbReference type="WBParaSite" id="JU765_v2.g5642.t1">
    <property type="protein sequence ID" value="JU765_v2.g5642.t1"/>
    <property type="gene ID" value="JU765_v2.g5642"/>
</dbReference>
<evidence type="ECO:0000313" key="2">
    <source>
        <dbReference type="WBParaSite" id="JU765_v2.g5642.t1"/>
    </source>
</evidence>
<protein>
    <submittedName>
        <fullName evidence="2">Reverse transcriptase domain-containing protein</fullName>
    </submittedName>
</protein>
<proteinExistence type="predicted"/>